<evidence type="ECO:0000256" key="1">
    <source>
        <dbReference type="ARBA" id="ARBA00005378"/>
    </source>
</evidence>
<feature type="domain" description="AAA+ ATPase" evidence="5">
    <location>
        <begin position="56"/>
        <end position="189"/>
    </location>
</feature>
<evidence type="ECO:0000256" key="2">
    <source>
        <dbReference type="ARBA" id="ARBA00022705"/>
    </source>
</evidence>
<dbReference type="Pfam" id="PF08542">
    <property type="entry name" value="Rep_fac_C"/>
    <property type="match status" value="1"/>
</dbReference>
<dbReference type="CDD" id="cd18140">
    <property type="entry name" value="HLD_clamp_RFC"/>
    <property type="match status" value="1"/>
</dbReference>
<reference evidence="6 7" key="1">
    <citation type="submission" date="2019-01" db="EMBL/GenBank/DDBJ databases">
        <title>Nuclear Genome Assembly of the Microalgal Biofuel strain Nannochloropsis salina CCMP1776.</title>
        <authorList>
            <person name="Hovde B."/>
        </authorList>
    </citation>
    <scope>NUCLEOTIDE SEQUENCE [LARGE SCALE GENOMIC DNA]</scope>
    <source>
        <strain evidence="6 7">CCMP1776</strain>
    </source>
</reference>
<dbReference type="PANTHER" id="PTHR11669">
    <property type="entry name" value="REPLICATION FACTOR C / DNA POLYMERASE III GAMMA-TAU SUBUNIT"/>
    <property type="match status" value="1"/>
</dbReference>
<dbReference type="InterPro" id="IPR047854">
    <property type="entry name" value="RFC_lid"/>
</dbReference>
<sequence length="366" mass="39853">MFGTGSGQGGKDVAVAKAQQTKVQPWVEKYRPQGVDDISYQDEVVKTLKNAIQTGTLPHLLFYGPPGTGKTSTILAVARSLFGPEYRSRILELNASDERGIKVVREKVKQFAQFTVTGLEKTAGYPCPPFKIIILDEADTMTTEAQAALRRTMETYSKITRFCLVCNYVTRIIEPLASRCAKFRFRPLSREVMEARLRAIGTAEGASVTQEMMNAILTVADGDMRKAVTTLQSAHQFYGGSSSITPDAVREMSGGVPDGLVQSLWEAISTQSFDNLKAQCDEVEMAGYPTMAVLHRLFDLVVAEEGVEDAKKAVVMAGLARAEKLIIDGASESLQLLDICALMMRTFLGKNRSAGSGVCVSTPMVL</sequence>
<dbReference type="NCBIfam" id="NF001679">
    <property type="entry name" value="PRK00440.1"/>
    <property type="match status" value="1"/>
</dbReference>
<dbReference type="InterPro" id="IPR050238">
    <property type="entry name" value="DNA_Rep/Repair_Clamp_Loader"/>
</dbReference>
<keyword evidence="2" id="KW-0235">DNA replication</keyword>
<dbReference type="Proteomes" id="UP000355283">
    <property type="component" value="Unassembled WGS sequence"/>
</dbReference>
<dbReference type="Pfam" id="PF00004">
    <property type="entry name" value="AAA"/>
    <property type="match status" value="1"/>
</dbReference>
<dbReference type="InterPro" id="IPR003959">
    <property type="entry name" value="ATPase_AAA_core"/>
</dbReference>
<comment type="caution">
    <text evidence="6">The sequence shown here is derived from an EMBL/GenBank/DDBJ whole genome shotgun (WGS) entry which is preliminary data.</text>
</comment>
<keyword evidence="7" id="KW-1185">Reference proteome</keyword>
<dbReference type="InterPro" id="IPR003593">
    <property type="entry name" value="AAA+_ATPase"/>
</dbReference>
<dbReference type="SUPFAM" id="SSF48019">
    <property type="entry name" value="post-AAA+ oligomerization domain-like"/>
    <property type="match status" value="1"/>
</dbReference>
<evidence type="ECO:0000256" key="3">
    <source>
        <dbReference type="ARBA" id="ARBA00022741"/>
    </source>
</evidence>
<dbReference type="SUPFAM" id="SSF52540">
    <property type="entry name" value="P-loop containing nucleoside triphosphate hydrolases"/>
    <property type="match status" value="1"/>
</dbReference>
<dbReference type="GO" id="GO:0005663">
    <property type="term" value="C:DNA replication factor C complex"/>
    <property type="evidence" value="ECO:0007669"/>
    <property type="project" value="TreeGrafter"/>
</dbReference>
<dbReference type="GO" id="GO:0003689">
    <property type="term" value="F:DNA clamp loader activity"/>
    <property type="evidence" value="ECO:0007669"/>
    <property type="project" value="TreeGrafter"/>
</dbReference>
<dbReference type="Gene3D" id="1.20.272.10">
    <property type="match status" value="1"/>
</dbReference>
<keyword evidence="3" id="KW-0547">Nucleotide-binding</keyword>
<evidence type="ECO:0000313" key="7">
    <source>
        <dbReference type="Proteomes" id="UP000355283"/>
    </source>
</evidence>
<dbReference type="GO" id="GO:0003677">
    <property type="term" value="F:DNA binding"/>
    <property type="evidence" value="ECO:0007669"/>
    <property type="project" value="InterPro"/>
</dbReference>
<protein>
    <recommendedName>
        <fullName evidence="5">AAA+ ATPase domain-containing protein</fullName>
    </recommendedName>
</protein>
<dbReference type="EMBL" id="SDOX01000122">
    <property type="protein sequence ID" value="TFJ81611.1"/>
    <property type="molecule type" value="Genomic_DNA"/>
</dbReference>
<dbReference type="GO" id="GO:0016887">
    <property type="term" value="F:ATP hydrolysis activity"/>
    <property type="evidence" value="ECO:0007669"/>
    <property type="project" value="InterPro"/>
</dbReference>
<name>A0A4D9CQY7_9STRA</name>
<dbReference type="OrthoDB" id="4199794at2759"/>
<evidence type="ECO:0000256" key="4">
    <source>
        <dbReference type="ARBA" id="ARBA00022840"/>
    </source>
</evidence>
<dbReference type="GO" id="GO:0005634">
    <property type="term" value="C:nucleus"/>
    <property type="evidence" value="ECO:0007669"/>
    <property type="project" value="TreeGrafter"/>
</dbReference>
<evidence type="ECO:0000259" key="5">
    <source>
        <dbReference type="SMART" id="SM00382"/>
    </source>
</evidence>
<dbReference type="Gene3D" id="3.40.50.300">
    <property type="entry name" value="P-loop containing nucleotide triphosphate hydrolases"/>
    <property type="match status" value="1"/>
</dbReference>
<dbReference type="GO" id="GO:0005524">
    <property type="term" value="F:ATP binding"/>
    <property type="evidence" value="ECO:0007669"/>
    <property type="project" value="UniProtKB-KW"/>
</dbReference>
<dbReference type="GO" id="GO:0006281">
    <property type="term" value="P:DNA repair"/>
    <property type="evidence" value="ECO:0007669"/>
    <property type="project" value="TreeGrafter"/>
</dbReference>
<organism evidence="6 7">
    <name type="scientific">Nannochloropsis salina CCMP1776</name>
    <dbReference type="NCBI Taxonomy" id="1027361"/>
    <lineage>
        <taxon>Eukaryota</taxon>
        <taxon>Sar</taxon>
        <taxon>Stramenopiles</taxon>
        <taxon>Ochrophyta</taxon>
        <taxon>Eustigmatophyceae</taxon>
        <taxon>Eustigmatales</taxon>
        <taxon>Monodopsidaceae</taxon>
        <taxon>Microchloropsis</taxon>
        <taxon>Microchloropsis salina</taxon>
    </lineage>
</organism>
<proteinExistence type="inferred from homology"/>
<dbReference type="FunFam" id="3.40.50.300:FF:000129">
    <property type="entry name" value="Replication factor C subunit 5"/>
    <property type="match status" value="1"/>
</dbReference>
<dbReference type="CDD" id="cd00009">
    <property type="entry name" value="AAA"/>
    <property type="match status" value="1"/>
</dbReference>
<dbReference type="InterPro" id="IPR027417">
    <property type="entry name" value="P-loop_NTPase"/>
</dbReference>
<dbReference type="GO" id="GO:0006261">
    <property type="term" value="P:DNA-templated DNA replication"/>
    <property type="evidence" value="ECO:0007669"/>
    <property type="project" value="TreeGrafter"/>
</dbReference>
<comment type="similarity">
    <text evidence="1">Belongs to the activator 1 small subunits family.</text>
</comment>
<dbReference type="AlphaFoldDB" id="A0A4D9CQY7"/>
<dbReference type="InterPro" id="IPR008921">
    <property type="entry name" value="DNA_pol3_clamp-load_cplx_C"/>
</dbReference>
<dbReference type="SMART" id="SM00382">
    <property type="entry name" value="AAA"/>
    <property type="match status" value="1"/>
</dbReference>
<keyword evidence="4" id="KW-0067">ATP-binding</keyword>
<evidence type="ECO:0000313" key="6">
    <source>
        <dbReference type="EMBL" id="TFJ81611.1"/>
    </source>
</evidence>
<accession>A0A4D9CQY7</accession>
<dbReference type="PANTHER" id="PTHR11669:SF20">
    <property type="entry name" value="REPLICATION FACTOR C SUBUNIT 4"/>
    <property type="match status" value="1"/>
</dbReference>
<gene>
    <name evidence="6" type="ORF">NSK_006862</name>
</gene>
<dbReference type="Gene3D" id="1.10.8.60">
    <property type="match status" value="1"/>
</dbReference>
<dbReference type="InterPro" id="IPR013748">
    <property type="entry name" value="Rep_factorC_C"/>
</dbReference>